<dbReference type="PANTHER" id="PTHR21330">
    <property type="entry name" value="E3 SUMO-PROTEIN LIGASE NSE2"/>
    <property type="match status" value="1"/>
</dbReference>
<keyword evidence="4" id="KW-0808">Transferase</keyword>
<evidence type="ECO:0000256" key="4">
    <source>
        <dbReference type="ARBA" id="ARBA00022679"/>
    </source>
</evidence>
<sequence length="283" mass="32173">MIHTIYGTTRYAEAGKTNFHDMRESELPSAPTTVPLHRSLVQELHSWKTRDLTAIFNETRSQFSNTLNQLAETGLDLHDTTSLENLSEVFKDFRELETQQIVQQRSVNDAKMRYRTKSDELPAVTWENWDAYKAGDIRAPSIAEVFAEVQKEHHASPVDLPSDTLARLFRALPHIFADPTCILPDDRADDDLQIEGGQIELTCPITCMQFKRPMISRKCGHVFDYDGIKQYLGDQPSKDCPQSGCIQKISIRDLVRDELMELRCKVAATRNKAVKASTPLHTV</sequence>
<dbReference type="GO" id="GO:0000724">
    <property type="term" value="P:double-strand break repair via homologous recombination"/>
    <property type="evidence" value="ECO:0007669"/>
    <property type="project" value="InterPro"/>
</dbReference>
<dbReference type="UniPathway" id="UPA00886"/>
<keyword evidence="9" id="KW-0539">Nucleus</keyword>
<evidence type="ECO:0000256" key="8">
    <source>
        <dbReference type="ARBA" id="ARBA00022833"/>
    </source>
</evidence>
<dbReference type="Pfam" id="PF22326">
    <property type="entry name" value="MMS21_N"/>
    <property type="match status" value="1"/>
</dbReference>
<keyword evidence="13" id="KW-1185">Reference proteome</keyword>
<dbReference type="AlphaFoldDB" id="A0A1G4K5R3"/>
<comment type="similarity">
    <text evidence="3">Belongs to the NSE2 family.</text>
</comment>
<dbReference type="EMBL" id="LT598461">
    <property type="protein sequence ID" value="SCU99157.1"/>
    <property type="molecule type" value="Genomic_DNA"/>
</dbReference>
<keyword evidence="5" id="KW-0479">Metal-binding</keyword>
<dbReference type="GO" id="GO:0061665">
    <property type="term" value="F:SUMO ligase activity"/>
    <property type="evidence" value="ECO:0007669"/>
    <property type="project" value="TreeGrafter"/>
</dbReference>
<dbReference type="GO" id="GO:0008270">
    <property type="term" value="F:zinc ion binding"/>
    <property type="evidence" value="ECO:0007669"/>
    <property type="project" value="UniProtKB-KW"/>
</dbReference>
<evidence type="ECO:0000256" key="3">
    <source>
        <dbReference type="ARBA" id="ARBA00008212"/>
    </source>
</evidence>
<evidence type="ECO:0000256" key="7">
    <source>
        <dbReference type="ARBA" id="ARBA00022786"/>
    </source>
</evidence>
<name>A0A1G4K5R3_9SACH</name>
<evidence type="ECO:0000256" key="9">
    <source>
        <dbReference type="ARBA" id="ARBA00023242"/>
    </source>
</evidence>
<protein>
    <submittedName>
        <fullName evidence="12">LADA_0H17920g1_1</fullName>
    </submittedName>
</protein>
<reference evidence="12 13" key="1">
    <citation type="submission" date="2016-03" db="EMBL/GenBank/DDBJ databases">
        <authorList>
            <person name="Devillers H."/>
        </authorList>
    </citation>
    <scope>NUCLEOTIDE SEQUENCE [LARGE SCALE GENOMIC DNA]</scope>
    <source>
        <strain evidence="12">CBS 10888</strain>
    </source>
</reference>
<dbReference type="CDD" id="cd16651">
    <property type="entry name" value="SPL-RING_NSE2"/>
    <property type="match status" value="1"/>
</dbReference>
<comment type="pathway">
    <text evidence="2">Protein modification; protein sumoylation.</text>
</comment>
<dbReference type="InterPro" id="IPR026846">
    <property type="entry name" value="Nse2(Mms21)"/>
</dbReference>
<evidence type="ECO:0000256" key="6">
    <source>
        <dbReference type="ARBA" id="ARBA00022771"/>
    </source>
</evidence>
<accession>A0A1G4K5R3</accession>
<feature type="domain" description="SP-RING-type" evidence="11">
    <location>
        <begin position="188"/>
        <end position="275"/>
    </location>
</feature>
<dbReference type="SUPFAM" id="SSF57850">
    <property type="entry name" value="RING/U-box"/>
    <property type="match status" value="1"/>
</dbReference>
<dbReference type="Gene3D" id="3.30.40.10">
    <property type="entry name" value="Zinc/RING finger domain, C3HC4 (zinc finger)"/>
    <property type="match status" value="1"/>
</dbReference>
<evidence type="ECO:0000256" key="10">
    <source>
        <dbReference type="PROSITE-ProRule" id="PRU00452"/>
    </source>
</evidence>
<evidence type="ECO:0000256" key="2">
    <source>
        <dbReference type="ARBA" id="ARBA00004718"/>
    </source>
</evidence>
<dbReference type="GO" id="GO:0030915">
    <property type="term" value="C:Smc5-Smc6 complex"/>
    <property type="evidence" value="ECO:0007669"/>
    <property type="project" value="EnsemblFungi"/>
</dbReference>
<dbReference type="GO" id="GO:0016925">
    <property type="term" value="P:protein sumoylation"/>
    <property type="evidence" value="ECO:0007669"/>
    <property type="project" value="UniProtKB-UniPathway"/>
</dbReference>
<comment type="subcellular location">
    <subcellularLocation>
        <location evidence="1">Nucleus</location>
    </subcellularLocation>
</comment>
<dbReference type="GO" id="GO:1990683">
    <property type="term" value="P:DNA double-strand break attachment to nuclear envelope"/>
    <property type="evidence" value="ECO:0007669"/>
    <property type="project" value="EnsemblFungi"/>
</dbReference>
<dbReference type="Proteomes" id="UP000190274">
    <property type="component" value="Chromosome H"/>
</dbReference>
<keyword evidence="6 10" id="KW-0863">Zinc-finger</keyword>
<dbReference type="PROSITE" id="PS51044">
    <property type="entry name" value="ZF_SP_RING"/>
    <property type="match status" value="1"/>
</dbReference>
<evidence type="ECO:0000313" key="13">
    <source>
        <dbReference type="Proteomes" id="UP000190274"/>
    </source>
</evidence>
<dbReference type="GO" id="GO:0005635">
    <property type="term" value="C:nuclear envelope"/>
    <property type="evidence" value="ECO:0007669"/>
    <property type="project" value="EnsemblFungi"/>
</dbReference>
<keyword evidence="7" id="KW-0833">Ubl conjugation pathway</keyword>
<dbReference type="Pfam" id="PF11789">
    <property type="entry name" value="zf-Nse"/>
    <property type="match status" value="1"/>
</dbReference>
<dbReference type="InterPro" id="IPR013083">
    <property type="entry name" value="Znf_RING/FYVE/PHD"/>
</dbReference>
<dbReference type="GO" id="GO:0030291">
    <property type="term" value="F:protein serine/threonine kinase inhibitor activity"/>
    <property type="evidence" value="ECO:0007669"/>
    <property type="project" value="EnsemblFungi"/>
</dbReference>
<dbReference type="STRING" id="1266660.A0A1G4K5R3"/>
<gene>
    <name evidence="12" type="ORF">LADA_0H17920G</name>
</gene>
<evidence type="ECO:0000256" key="1">
    <source>
        <dbReference type="ARBA" id="ARBA00004123"/>
    </source>
</evidence>
<dbReference type="InterPro" id="IPR004181">
    <property type="entry name" value="Znf_MIZ"/>
</dbReference>
<organism evidence="12 13">
    <name type="scientific">Lachancea dasiensis</name>
    <dbReference type="NCBI Taxonomy" id="1072105"/>
    <lineage>
        <taxon>Eukaryota</taxon>
        <taxon>Fungi</taxon>
        <taxon>Dikarya</taxon>
        <taxon>Ascomycota</taxon>
        <taxon>Saccharomycotina</taxon>
        <taxon>Saccharomycetes</taxon>
        <taxon>Saccharomycetales</taxon>
        <taxon>Saccharomycetaceae</taxon>
        <taxon>Lachancea</taxon>
    </lineage>
</organism>
<dbReference type="OrthoDB" id="756301at2759"/>
<dbReference type="InterPro" id="IPR054753">
    <property type="entry name" value="MMS21_N"/>
</dbReference>
<evidence type="ECO:0000259" key="11">
    <source>
        <dbReference type="PROSITE" id="PS51044"/>
    </source>
</evidence>
<dbReference type="PANTHER" id="PTHR21330:SF1">
    <property type="entry name" value="E3 SUMO-PROTEIN LIGASE NSE2"/>
    <property type="match status" value="1"/>
</dbReference>
<proteinExistence type="inferred from homology"/>
<keyword evidence="8" id="KW-0862">Zinc</keyword>
<evidence type="ECO:0000313" key="12">
    <source>
        <dbReference type="EMBL" id="SCU99157.1"/>
    </source>
</evidence>
<dbReference type="Gene3D" id="1.20.120.1010">
    <property type="match status" value="1"/>
</dbReference>
<evidence type="ECO:0000256" key="5">
    <source>
        <dbReference type="ARBA" id="ARBA00022723"/>
    </source>
</evidence>